<comment type="caution">
    <text evidence="2">The sequence shown here is derived from an EMBL/GenBank/DDBJ whole genome shotgun (WGS) entry which is preliminary data.</text>
</comment>
<feature type="transmembrane region" description="Helical" evidence="1">
    <location>
        <begin position="31"/>
        <end position="51"/>
    </location>
</feature>
<sequence length="117" mass="13663">MDGDLFPADLENLFLAYGDIARCMRSVDEHLAQPVFLTVFFTMTGLFWGGYRIAFYSGMTKMYFLSLIFPLFFYLSIQLLIMISASMTNELESKVKCVTQCLPYRSFIQEPQRKFKF</sequence>
<protein>
    <submittedName>
        <fullName evidence="2">Uncharacterized protein</fullName>
    </submittedName>
</protein>
<gene>
    <name evidence="2" type="ORF">TNIN_189031</name>
</gene>
<evidence type="ECO:0000313" key="3">
    <source>
        <dbReference type="Proteomes" id="UP000886998"/>
    </source>
</evidence>
<dbReference type="AlphaFoldDB" id="A0A8X7C462"/>
<reference evidence="2" key="1">
    <citation type="submission" date="2020-08" db="EMBL/GenBank/DDBJ databases">
        <title>Multicomponent nature underlies the extraordinary mechanical properties of spider dragline silk.</title>
        <authorList>
            <person name="Kono N."/>
            <person name="Nakamura H."/>
            <person name="Mori M."/>
            <person name="Yoshida Y."/>
            <person name="Ohtoshi R."/>
            <person name="Malay A.D."/>
            <person name="Moran D.A.P."/>
            <person name="Tomita M."/>
            <person name="Numata K."/>
            <person name="Arakawa K."/>
        </authorList>
    </citation>
    <scope>NUCLEOTIDE SEQUENCE</scope>
</reference>
<accession>A0A8X7C462</accession>
<dbReference type="OrthoDB" id="6430535at2759"/>
<keyword evidence="1" id="KW-1133">Transmembrane helix</keyword>
<name>A0A8X7C462_9ARAC</name>
<keyword evidence="1" id="KW-0472">Membrane</keyword>
<feature type="transmembrane region" description="Helical" evidence="1">
    <location>
        <begin position="63"/>
        <end position="85"/>
    </location>
</feature>
<dbReference type="EMBL" id="BMAV01010989">
    <property type="protein sequence ID" value="GFY56476.1"/>
    <property type="molecule type" value="Genomic_DNA"/>
</dbReference>
<keyword evidence="1" id="KW-0812">Transmembrane</keyword>
<dbReference type="Proteomes" id="UP000886998">
    <property type="component" value="Unassembled WGS sequence"/>
</dbReference>
<organism evidence="2 3">
    <name type="scientific">Trichonephila inaurata madagascariensis</name>
    <dbReference type="NCBI Taxonomy" id="2747483"/>
    <lineage>
        <taxon>Eukaryota</taxon>
        <taxon>Metazoa</taxon>
        <taxon>Ecdysozoa</taxon>
        <taxon>Arthropoda</taxon>
        <taxon>Chelicerata</taxon>
        <taxon>Arachnida</taxon>
        <taxon>Araneae</taxon>
        <taxon>Araneomorphae</taxon>
        <taxon>Entelegynae</taxon>
        <taxon>Araneoidea</taxon>
        <taxon>Nephilidae</taxon>
        <taxon>Trichonephila</taxon>
        <taxon>Trichonephila inaurata</taxon>
    </lineage>
</organism>
<proteinExistence type="predicted"/>
<evidence type="ECO:0000256" key="1">
    <source>
        <dbReference type="SAM" id="Phobius"/>
    </source>
</evidence>
<evidence type="ECO:0000313" key="2">
    <source>
        <dbReference type="EMBL" id="GFY56476.1"/>
    </source>
</evidence>
<keyword evidence="3" id="KW-1185">Reference proteome</keyword>